<dbReference type="CDD" id="cd13401">
    <property type="entry name" value="Slt70-like"/>
    <property type="match status" value="1"/>
</dbReference>
<evidence type="ECO:0000256" key="3">
    <source>
        <dbReference type="ARBA" id="ARBA00022729"/>
    </source>
</evidence>
<dbReference type="SUPFAM" id="SSF48435">
    <property type="entry name" value="Bacterial muramidases"/>
    <property type="match status" value="1"/>
</dbReference>
<reference evidence="7" key="1">
    <citation type="submission" date="2010-12" db="EMBL/GenBank/DDBJ databases">
        <title>Complete sequence of chromosome 2 of Asticcacaulis excentricus CB 48.</title>
        <authorList>
            <consortium name="US DOE Joint Genome Institute"/>
            <person name="Lucas S."/>
            <person name="Copeland A."/>
            <person name="Lapidus A."/>
            <person name="Cheng J.-F."/>
            <person name="Bruce D."/>
            <person name="Goodwin L."/>
            <person name="Pitluck S."/>
            <person name="Teshima H."/>
            <person name="Davenport K."/>
            <person name="Detter J.C."/>
            <person name="Han C."/>
            <person name="Tapia R."/>
            <person name="Land M."/>
            <person name="Hauser L."/>
            <person name="Jeffries C."/>
            <person name="Kyrpides N."/>
            <person name="Ivanova N."/>
            <person name="Ovchinnikova G."/>
            <person name="Brun Y.V."/>
            <person name="Woyke T."/>
        </authorList>
    </citation>
    <scope>NUCLEOTIDE SEQUENCE [LARGE SCALE GENOMIC DNA]</scope>
    <source>
        <strain evidence="7">ATCC 15261 / DSM 4724 / KCTC 12464 / NCIMB 9791 / VKM B-1370 / CB 48</strain>
    </source>
</reference>
<dbReference type="Gene3D" id="1.10.530.10">
    <property type="match status" value="1"/>
</dbReference>
<dbReference type="Gene3D" id="1.25.20.10">
    <property type="entry name" value="Bacterial muramidases"/>
    <property type="match status" value="1"/>
</dbReference>
<feature type="region of interest" description="Disordered" evidence="4">
    <location>
        <begin position="708"/>
        <end position="734"/>
    </location>
</feature>
<name>E8RSY9_ASTEC</name>
<accession>E8RSY9</accession>
<dbReference type="STRING" id="573065.Astex_2973"/>
<gene>
    <name evidence="6" type="ordered locus">Astex_2973</name>
</gene>
<keyword evidence="3" id="KW-0732">Signal</keyword>
<proteinExistence type="inferred from homology"/>
<organism evidence="6 7">
    <name type="scientific">Asticcacaulis excentricus (strain ATCC 15261 / DSM 4724 / KCTC 12464 / NCIMB 9791 / VKM B-1370 / CB 48)</name>
    <dbReference type="NCBI Taxonomy" id="573065"/>
    <lineage>
        <taxon>Bacteria</taxon>
        <taxon>Pseudomonadati</taxon>
        <taxon>Pseudomonadota</taxon>
        <taxon>Alphaproteobacteria</taxon>
        <taxon>Caulobacterales</taxon>
        <taxon>Caulobacteraceae</taxon>
        <taxon>Asticcacaulis</taxon>
    </lineage>
</organism>
<dbReference type="InterPro" id="IPR008939">
    <property type="entry name" value="Lytic_TGlycosylase_superhlx_U"/>
</dbReference>
<protein>
    <submittedName>
        <fullName evidence="6">Lytic transglycosylase catalytic</fullName>
    </submittedName>
</protein>
<dbReference type="eggNOG" id="COG0741">
    <property type="taxonomic scope" value="Bacteria"/>
</dbReference>
<sequence length="734" mass="80124">MYGHYDRQLMLKDFVMTKAFRTFNARSVTSWCRWMGGAALIALTAGTALSPVLAQDTASAPRPYQVGLITEADRATLKQALEAARSKNFTLAESLRGSLSDPVARKIVQWAIINNDGDIYGFAALDGARRDLWGWPREQKRQLAAEKQIGNGSLTPQQTIDWFKGAPPLSVDGAMALISACERVGQTAEASALARAWWRDQAFDATDQSRFQASFGRYLTTEDHKARLTTLLLGTQGPATNAMLPLVDETSRKVATAAMALRSGSAAGVTLYEQALAISPRNPVLAYERLRSLRRAKLETLGFGLLADLPPAPASDAAMSNLWVERLSYFRTALKARNYQAAYEAMNGGGFPNGEKKAEGEFFAGWTALIRLNRPDLALPHFEKVREAGTSPITRSRAHYWLGRAYEARAQAGDAEKARAHFVEGGQFIYAFYGQLAAEKAGVKAITLGKDPVPTAADRARFENRDMVKAAKILGQTGERDLFNALILALDDVLPSAEEQALLVDLAGTYGTQDLTMRVARVSQQRGFYLPERAYPLRALPAVKSPEGSFVLAITRQESGFDPMVRSGANARGMMQLIPPTAKGVARRMSLTYSDSMLYDPDYNMQLGAYHLGELVDRFGGSYVMAAAGYNAGPNRPPQWIIDCGDPRGETADPIAFIECAPFTETRNYMMRVMENNAVYRARLNGGTAPLTPMADLKRGMIIAYTPQTGDSEDTGSLPTGPVNYNDLKATSGN</sequence>
<dbReference type="Proteomes" id="UP000001492">
    <property type="component" value="Chromosome 2"/>
</dbReference>
<keyword evidence="7" id="KW-1185">Reference proteome</keyword>
<dbReference type="GO" id="GO:0016020">
    <property type="term" value="C:membrane"/>
    <property type="evidence" value="ECO:0007669"/>
    <property type="project" value="InterPro"/>
</dbReference>
<dbReference type="PROSITE" id="PS00922">
    <property type="entry name" value="TRANSGLYCOSYLASE"/>
    <property type="match status" value="1"/>
</dbReference>
<evidence type="ECO:0000256" key="4">
    <source>
        <dbReference type="SAM" id="MobiDB-lite"/>
    </source>
</evidence>
<dbReference type="HOGENOM" id="CLU_015184_0_1_5"/>
<dbReference type="GO" id="GO:0042597">
    <property type="term" value="C:periplasmic space"/>
    <property type="evidence" value="ECO:0007669"/>
    <property type="project" value="InterPro"/>
</dbReference>
<dbReference type="EMBL" id="CP002396">
    <property type="protein sequence ID" value="ADU14610.1"/>
    <property type="molecule type" value="Genomic_DNA"/>
</dbReference>
<dbReference type="AlphaFoldDB" id="E8RSY9"/>
<dbReference type="GO" id="GO:0000270">
    <property type="term" value="P:peptidoglycan metabolic process"/>
    <property type="evidence" value="ECO:0007669"/>
    <property type="project" value="InterPro"/>
</dbReference>
<feature type="domain" description="Transglycosylase SLT" evidence="5">
    <location>
        <begin position="549"/>
        <end position="641"/>
    </location>
</feature>
<comment type="similarity">
    <text evidence="2">Belongs to the virb1 family.</text>
</comment>
<dbReference type="InterPro" id="IPR023346">
    <property type="entry name" value="Lysozyme-like_dom_sf"/>
</dbReference>
<evidence type="ECO:0000256" key="2">
    <source>
        <dbReference type="ARBA" id="ARBA00009387"/>
    </source>
</evidence>
<dbReference type="Pfam" id="PF01464">
    <property type="entry name" value="SLT"/>
    <property type="match status" value="1"/>
</dbReference>
<dbReference type="GO" id="GO:0008933">
    <property type="term" value="F:peptidoglycan lytic transglycosylase activity"/>
    <property type="evidence" value="ECO:0007669"/>
    <property type="project" value="InterPro"/>
</dbReference>
<dbReference type="GO" id="GO:0004553">
    <property type="term" value="F:hydrolase activity, hydrolyzing O-glycosyl compounds"/>
    <property type="evidence" value="ECO:0007669"/>
    <property type="project" value="InterPro"/>
</dbReference>
<comment type="similarity">
    <text evidence="1">Belongs to the transglycosylase Slt family.</text>
</comment>
<evidence type="ECO:0000256" key="1">
    <source>
        <dbReference type="ARBA" id="ARBA00007734"/>
    </source>
</evidence>
<feature type="compositionally biased region" description="Polar residues" evidence="4">
    <location>
        <begin position="708"/>
        <end position="718"/>
    </location>
</feature>
<evidence type="ECO:0000313" key="7">
    <source>
        <dbReference type="Proteomes" id="UP000001492"/>
    </source>
</evidence>
<dbReference type="PANTHER" id="PTHR37423">
    <property type="entry name" value="SOLUBLE LYTIC MUREIN TRANSGLYCOSYLASE-RELATED"/>
    <property type="match status" value="1"/>
</dbReference>
<evidence type="ECO:0000259" key="5">
    <source>
        <dbReference type="Pfam" id="PF01464"/>
    </source>
</evidence>
<dbReference type="PANTHER" id="PTHR37423:SF2">
    <property type="entry name" value="MEMBRANE-BOUND LYTIC MUREIN TRANSGLYCOSYLASE C"/>
    <property type="match status" value="1"/>
</dbReference>
<dbReference type="InterPro" id="IPR008258">
    <property type="entry name" value="Transglycosylase_SLT_dom_1"/>
</dbReference>
<dbReference type="KEGG" id="aex:Astex_2973"/>
<dbReference type="InterPro" id="IPR000189">
    <property type="entry name" value="Transglyc_AS"/>
</dbReference>
<dbReference type="SUPFAM" id="SSF53955">
    <property type="entry name" value="Lysozyme-like"/>
    <property type="match status" value="1"/>
</dbReference>
<evidence type="ECO:0000313" key="6">
    <source>
        <dbReference type="EMBL" id="ADU14610.1"/>
    </source>
</evidence>